<feature type="region of interest" description="Disordered" evidence="1">
    <location>
        <begin position="1"/>
        <end position="24"/>
    </location>
</feature>
<keyword evidence="4" id="KW-1185">Reference proteome</keyword>
<evidence type="ECO:0000256" key="1">
    <source>
        <dbReference type="SAM" id="MobiDB-lite"/>
    </source>
</evidence>
<reference evidence="3 4" key="2">
    <citation type="journal article" date="2017" name="Nature">
        <title>The Apostasia genome and the evolution of orchids.</title>
        <authorList>
            <person name="Zhang G.Q."/>
            <person name="Liu K.W."/>
            <person name="Li Z."/>
            <person name="Lohaus R."/>
            <person name="Hsiao Y.Y."/>
            <person name="Niu S.C."/>
            <person name="Wang J.Y."/>
            <person name="Lin Y.C."/>
            <person name="Xu Q."/>
            <person name="Chen L.J."/>
            <person name="Yoshida K."/>
            <person name="Fujiwara S."/>
            <person name="Wang Z.W."/>
            <person name="Zhang Y.Q."/>
            <person name="Mitsuda N."/>
            <person name="Wang M."/>
            <person name="Liu G.H."/>
            <person name="Pecoraro L."/>
            <person name="Huang H.X."/>
            <person name="Xiao X.J."/>
            <person name="Lin M."/>
            <person name="Wu X.Y."/>
            <person name="Wu W.L."/>
            <person name="Chen Y.Y."/>
            <person name="Chang S.B."/>
            <person name="Sakamoto S."/>
            <person name="Ohme-Takagi M."/>
            <person name="Yagi M."/>
            <person name="Zeng S.J."/>
            <person name="Shen C.Y."/>
            <person name="Yeh C.M."/>
            <person name="Luo Y.B."/>
            <person name="Tsai W.C."/>
            <person name="Van de Peer Y."/>
            <person name="Liu Z.J."/>
        </authorList>
    </citation>
    <scope>NUCLEOTIDE SEQUENCE [LARGE SCALE GENOMIC DNA]</scope>
    <source>
        <tissue evidence="3">The whole plant</tissue>
    </source>
</reference>
<sequence length="199" mass="22452">MSIFLENEATKLPGKPPLKPAVNKPPLKPAVNKPPLKPAVNKPPVRTVGNRHFSYSDIATELRYFGWYFALPSSMDTPSIWDIYGAVNNFFRKLVLKVDSLFFLFWVLSPCSCNMLVGFVPLRIFGAQMIIRPSSFCNLRLRIHGLLDFDQEDQYLNIQCSILKVEEKGEDIRENIPNAGEPVTRVNQQLIDDGQAGDG</sequence>
<organism evidence="3 4">
    <name type="scientific">Dendrobium catenatum</name>
    <dbReference type="NCBI Taxonomy" id="906689"/>
    <lineage>
        <taxon>Eukaryota</taxon>
        <taxon>Viridiplantae</taxon>
        <taxon>Streptophyta</taxon>
        <taxon>Embryophyta</taxon>
        <taxon>Tracheophyta</taxon>
        <taxon>Spermatophyta</taxon>
        <taxon>Magnoliopsida</taxon>
        <taxon>Liliopsida</taxon>
        <taxon>Asparagales</taxon>
        <taxon>Orchidaceae</taxon>
        <taxon>Epidendroideae</taxon>
        <taxon>Malaxideae</taxon>
        <taxon>Dendrobiinae</taxon>
        <taxon>Dendrobium</taxon>
    </lineage>
</organism>
<reference evidence="3 4" key="1">
    <citation type="journal article" date="2016" name="Sci. Rep.">
        <title>The Dendrobium catenatum Lindl. genome sequence provides insights into polysaccharide synthase, floral development and adaptive evolution.</title>
        <authorList>
            <person name="Zhang G.Q."/>
            <person name="Xu Q."/>
            <person name="Bian C."/>
            <person name="Tsai W.C."/>
            <person name="Yeh C.M."/>
            <person name="Liu K.W."/>
            <person name="Yoshida K."/>
            <person name="Zhang L.S."/>
            <person name="Chang S.B."/>
            <person name="Chen F."/>
            <person name="Shi Y."/>
            <person name="Su Y.Y."/>
            <person name="Zhang Y.Q."/>
            <person name="Chen L.J."/>
            <person name="Yin Y."/>
            <person name="Lin M."/>
            <person name="Huang H."/>
            <person name="Deng H."/>
            <person name="Wang Z.W."/>
            <person name="Zhu S.L."/>
            <person name="Zhao X."/>
            <person name="Deng C."/>
            <person name="Niu S.C."/>
            <person name="Huang J."/>
            <person name="Wang M."/>
            <person name="Liu G.H."/>
            <person name="Yang H.J."/>
            <person name="Xiao X.J."/>
            <person name="Hsiao Y.Y."/>
            <person name="Wu W.L."/>
            <person name="Chen Y.Y."/>
            <person name="Mitsuda N."/>
            <person name="Ohme-Takagi M."/>
            <person name="Luo Y.B."/>
            <person name="Van de Peer Y."/>
            <person name="Liu Z.J."/>
        </authorList>
    </citation>
    <scope>NUCLEOTIDE SEQUENCE [LARGE SCALE GENOMIC DNA]</scope>
    <source>
        <tissue evidence="3">The whole plant</tissue>
    </source>
</reference>
<evidence type="ECO:0000313" key="3">
    <source>
        <dbReference type="EMBL" id="PKU82922.1"/>
    </source>
</evidence>
<name>A0A2I0X4U2_9ASPA</name>
<proteinExistence type="predicted"/>
<evidence type="ECO:0000256" key="2">
    <source>
        <dbReference type="SAM" id="Phobius"/>
    </source>
</evidence>
<evidence type="ECO:0000313" key="4">
    <source>
        <dbReference type="Proteomes" id="UP000233837"/>
    </source>
</evidence>
<keyword evidence="2" id="KW-1133">Transmembrane helix</keyword>
<protein>
    <submittedName>
        <fullName evidence="3">Uncharacterized protein</fullName>
    </submittedName>
</protein>
<gene>
    <name evidence="3" type="ORF">MA16_Dca006220</name>
</gene>
<keyword evidence="2" id="KW-0812">Transmembrane</keyword>
<accession>A0A2I0X4U2</accession>
<dbReference type="EMBL" id="KZ502155">
    <property type="protein sequence ID" value="PKU82922.1"/>
    <property type="molecule type" value="Genomic_DNA"/>
</dbReference>
<keyword evidence="2" id="KW-0472">Membrane</keyword>
<dbReference type="AlphaFoldDB" id="A0A2I0X4U2"/>
<feature type="transmembrane region" description="Helical" evidence="2">
    <location>
        <begin position="101"/>
        <end position="122"/>
    </location>
</feature>
<dbReference type="Proteomes" id="UP000233837">
    <property type="component" value="Unassembled WGS sequence"/>
</dbReference>